<dbReference type="InterPro" id="IPR036864">
    <property type="entry name" value="Zn2-C6_fun-type_DNA-bd_sf"/>
</dbReference>
<sequence>MDNPRQQTKRRRVVTACAECHRRKQKCDRKTPCNVCLAREVPEKCSYGGPTTDASEPIPKSTGHSDRQGYSALDGATAFGDLKKLLEGDNFFRAATSNNNKTQYVSEAEAKYVAFVKKLPARPMLQELIDLYFIESNWSYPIAERPFFNELFEKWSALDPANTRYTGPQGLPRELQYFPAVLFQMCAIALQLIPPTAKCIKELGLANATACDRLSQKLSDISMEIMNILGRHDPALSAVQTDFLRAVWLKSASRGTESWHALVDSIRQAQELGLHRQADIQQSASLEETLRQLWYDEHKRRIWILLFTWNSFMAFVLGRPRHINLSDCDIRTPIDCNMPDNPSKKVPLATPAVGDDEAPSLFSSMLVQYELAKKVHEIRETFADRPYTKDYNLVWNFHRQILDIMHNAPPLIRPENPDTSFDAKYPVLPKKREQILTVANNLLMVLHRPHMANHVESRKAAVQAALTTLDSQERLFKTSQPYHYKLFALTFYTIDASIFITAIILMYPPRDEEVKKRINDAVVKGMKRLDLMAKSNPTASSGSLVVHACYEKVKDILKPQGPESTGTMASVESAWSGATLAEPGPSGLVGHAQYSTMPDFSTELDNGLALPEEDMTSLAFYDNPNTFDSNYWLDAMNQIPDLAPEDDPNNQSTWSNLLL</sequence>
<evidence type="ECO:0000256" key="2">
    <source>
        <dbReference type="ARBA" id="ARBA00022723"/>
    </source>
</evidence>
<evidence type="ECO:0000313" key="7">
    <source>
        <dbReference type="EMBL" id="KAH7064952.1"/>
    </source>
</evidence>
<dbReference type="SMART" id="SM00906">
    <property type="entry name" value="Fungal_trans"/>
    <property type="match status" value="1"/>
</dbReference>
<dbReference type="Gene3D" id="4.10.240.10">
    <property type="entry name" value="Zn(2)-C6 fungal-type DNA-binding domain"/>
    <property type="match status" value="1"/>
</dbReference>
<keyword evidence="2" id="KW-0479">Metal-binding</keyword>
<dbReference type="PANTHER" id="PTHR31001">
    <property type="entry name" value="UNCHARACTERIZED TRANSCRIPTIONAL REGULATORY PROTEIN"/>
    <property type="match status" value="1"/>
</dbReference>
<keyword evidence="3" id="KW-0539">Nucleus</keyword>
<keyword evidence="8" id="KW-1185">Reference proteome</keyword>
<dbReference type="SMART" id="SM00066">
    <property type="entry name" value="GAL4"/>
    <property type="match status" value="1"/>
</dbReference>
<dbReference type="InterPro" id="IPR007219">
    <property type="entry name" value="XnlR_reg_dom"/>
</dbReference>
<comment type="subcellular location">
    <subcellularLocation>
        <location evidence="1">Nucleus</location>
    </subcellularLocation>
</comment>
<dbReference type="Pfam" id="PF00172">
    <property type="entry name" value="Zn_clus"/>
    <property type="match status" value="1"/>
</dbReference>
<organism evidence="7 8">
    <name type="scientific">Macrophomina phaseolina</name>
    <dbReference type="NCBI Taxonomy" id="35725"/>
    <lineage>
        <taxon>Eukaryota</taxon>
        <taxon>Fungi</taxon>
        <taxon>Dikarya</taxon>
        <taxon>Ascomycota</taxon>
        <taxon>Pezizomycotina</taxon>
        <taxon>Dothideomycetes</taxon>
        <taxon>Dothideomycetes incertae sedis</taxon>
        <taxon>Botryosphaeriales</taxon>
        <taxon>Botryosphaeriaceae</taxon>
        <taxon>Macrophomina</taxon>
    </lineage>
</organism>
<accession>A0ABQ8GUL0</accession>
<evidence type="ECO:0000313" key="8">
    <source>
        <dbReference type="Proteomes" id="UP000774617"/>
    </source>
</evidence>
<dbReference type="PROSITE" id="PS50048">
    <property type="entry name" value="ZN2_CY6_FUNGAL_2"/>
    <property type="match status" value="1"/>
</dbReference>
<evidence type="ECO:0000256" key="1">
    <source>
        <dbReference type="ARBA" id="ARBA00004123"/>
    </source>
</evidence>
<dbReference type="PANTHER" id="PTHR31001:SF87">
    <property type="entry name" value="COL-21"/>
    <property type="match status" value="1"/>
</dbReference>
<evidence type="ECO:0000256" key="5">
    <source>
        <dbReference type="SAM" id="Phobius"/>
    </source>
</evidence>
<dbReference type="Pfam" id="PF04082">
    <property type="entry name" value="Fungal_trans"/>
    <property type="match status" value="1"/>
</dbReference>
<comment type="caution">
    <text evidence="7">The sequence shown here is derived from an EMBL/GenBank/DDBJ whole genome shotgun (WGS) entry which is preliminary data.</text>
</comment>
<proteinExistence type="predicted"/>
<keyword evidence="5" id="KW-1133">Transmembrane helix</keyword>
<dbReference type="InterPro" id="IPR050613">
    <property type="entry name" value="Sec_Metabolite_Reg"/>
</dbReference>
<protein>
    <recommendedName>
        <fullName evidence="6">Zn(2)-C6 fungal-type domain-containing protein</fullName>
    </recommendedName>
</protein>
<keyword evidence="5" id="KW-0472">Membrane</keyword>
<dbReference type="PROSITE" id="PS00463">
    <property type="entry name" value="ZN2_CY6_FUNGAL_1"/>
    <property type="match status" value="1"/>
</dbReference>
<dbReference type="Proteomes" id="UP000774617">
    <property type="component" value="Unassembled WGS sequence"/>
</dbReference>
<evidence type="ECO:0000256" key="3">
    <source>
        <dbReference type="ARBA" id="ARBA00023242"/>
    </source>
</evidence>
<evidence type="ECO:0000259" key="6">
    <source>
        <dbReference type="PROSITE" id="PS50048"/>
    </source>
</evidence>
<feature type="domain" description="Zn(2)-C6 fungal-type" evidence="6">
    <location>
        <begin position="16"/>
        <end position="47"/>
    </location>
</feature>
<gene>
    <name evidence="7" type="ORF">B0J12DRAFT_734345</name>
</gene>
<dbReference type="EMBL" id="JAGTJR010000001">
    <property type="protein sequence ID" value="KAH7064952.1"/>
    <property type="molecule type" value="Genomic_DNA"/>
</dbReference>
<dbReference type="InterPro" id="IPR001138">
    <property type="entry name" value="Zn2Cys6_DnaBD"/>
</dbReference>
<dbReference type="SUPFAM" id="SSF57701">
    <property type="entry name" value="Zn2/Cys6 DNA-binding domain"/>
    <property type="match status" value="1"/>
</dbReference>
<keyword evidence="5" id="KW-0812">Transmembrane</keyword>
<dbReference type="CDD" id="cd12148">
    <property type="entry name" value="fungal_TF_MHR"/>
    <property type="match status" value="1"/>
</dbReference>
<feature type="region of interest" description="Disordered" evidence="4">
    <location>
        <begin position="47"/>
        <end position="67"/>
    </location>
</feature>
<evidence type="ECO:0000256" key="4">
    <source>
        <dbReference type="SAM" id="MobiDB-lite"/>
    </source>
</evidence>
<name>A0ABQ8GUL0_9PEZI</name>
<feature type="transmembrane region" description="Helical" evidence="5">
    <location>
        <begin position="486"/>
        <end position="507"/>
    </location>
</feature>
<dbReference type="CDD" id="cd00067">
    <property type="entry name" value="GAL4"/>
    <property type="match status" value="1"/>
</dbReference>
<reference evidence="7 8" key="1">
    <citation type="journal article" date="2021" name="Nat. Commun.">
        <title>Genetic determinants of endophytism in the Arabidopsis root mycobiome.</title>
        <authorList>
            <person name="Mesny F."/>
            <person name="Miyauchi S."/>
            <person name="Thiergart T."/>
            <person name="Pickel B."/>
            <person name="Atanasova L."/>
            <person name="Karlsson M."/>
            <person name="Huettel B."/>
            <person name="Barry K.W."/>
            <person name="Haridas S."/>
            <person name="Chen C."/>
            <person name="Bauer D."/>
            <person name="Andreopoulos W."/>
            <person name="Pangilinan J."/>
            <person name="LaButti K."/>
            <person name="Riley R."/>
            <person name="Lipzen A."/>
            <person name="Clum A."/>
            <person name="Drula E."/>
            <person name="Henrissat B."/>
            <person name="Kohler A."/>
            <person name="Grigoriev I.V."/>
            <person name="Martin F.M."/>
            <person name="Hacquard S."/>
        </authorList>
    </citation>
    <scope>NUCLEOTIDE SEQUENCE [LARGE SCALE GENOMIC DNA]</scope>
    <source>
        <strain evidence="7 8">MPI-SDFR-AT-0080</strain>
    </source>
</reference>